<keyword evidence="3" id="KW-1185">Reference proteome</keyword>
<proteinExistence type="predicted"/>
<evidence type="ECO:0000313" key="3">
    <source>
        <dbReference type="Proteomes" id="UP001595935"/>
    </source>
</evidence>
<dbReference type="EMBL" id="JBHSGV010000002">
    <property type="protein sequence ID" value="MFC4746864.1"/>
    <property type="molecule type" value="Genomic_DNA"/>
</dbReference>
<dbReference type="Proteomes" id="UP001595935">
    <property type="component" value="Unassembled WGS sequence"/>
</dbReference>
<dbReference type="RefSeq" id="WP_213256008.1">
    <property type="nucleotide sequence ID" value="NZ_JAGYWA010000002.1"/>
</dbReference>
<evidence type="ECO:0000256" key="1">
    <source>
        <dbReference type="SAM" id="Phobius"/>
    </source>
</evidence>
<keyword evidence="1" id="KW-1133">Transmembrane helix</keyword>
<reference evidence="3" key="1">
    <citation type="journal article" date="2019" name="Int. J. Syst. Evol. Microbiol.">
        <title>The Global Catalogue of Microorganisms (GCM) 10K type strain sequencing project: providing services to taxonomists for standard genome sequencing and annotation.</title>
        <authorList>
            <consortium name="The Broad Institute Genomics Platform"/>
            <consortium name="The Broad Institute Genome Sequencing Center for Infectious Disease"/>
            <person name="Wu L."/>
            <person name="Ma J."/>
        </authorList>
    </citation>
    <scope>NUCLEOTIDE SEQUENCE [LARGE SCALE GENOMIC DNA]</scope>
    <source>
        <strain evidence="3">WYCCWR 13023</strain>
    </source>
</reference>
<evidence type="ECO:0000313" key="2">
    <source>
        <dbReference type="EMBL" id="MFC4746864.1"/>
    </source>
</evidence>
<feature type="transmembrane region" description="Helical" evidence="1">
    <location>
        <begin position="117"/>
        <end position="140"/>
    </location>
</feature>
<accession>A0ABV9P9X7</accession>
<gene>
    <name evidence="2" type="ORF">ACFO5S_05380</name>
</gene>
<protein>
    <submittedName>
        <fullName evidence="2">Uncharacterized protein</fullName>
    </submittedName>
</protein>
<feature type="transmembrane region" description="Helical" evidence="1">
    <location>
        <begin position="47"/>
        <end position="67"/>
    </location>
</feature>
<organism evidence="2 3">
    <name type="scientific">Flavobacterium branchiicola</name>
    <dbReference type="NCBI Taxonomy" id="1114875"/>
    <lineage>
        <taxon>Bacteria</taxon>
        <taxon>Pseudomonadati</taxon>
        <taxon>Bacteroidota</taxon>
        <taxon>Flavobacteriia</taxon>
        <taxon>Flavobacteriales</taxon>
        <taxon>Flavobacteriaceae</taxon>
        <taxon>Flavobacterium</taxon>
    </lineage>
</organism>
<name>A0ABV9P9X7_9FLAO</name>
<feature type="transmembrane region" description="Helical" evidence="1">
    <location>
        <begin position="7"/>
        <end position="27"/>
    </location>
</feature>
<keyword evidence="1" id="KW-0472">Membrane</keyword>
<sequence length="155" mass="18500">MIRTKTAFIVFLILSLIIFPYYIIYLQSDFLSSIVPGWNTNIFPGEIMGDLLKFLILIVTVYFYWKLSKILNEFSFRRFIVHFLLTLPAIIISKISYYEFFNFNTLDAERLIQKTHLIVYSITLINVMFFISQALFWRFYSKTKRAFSKHSSNNL</sequence>
<feature type="transmembrane region" description="Helical" evidence="1">
    <location>
        <begin position="79"/>
        <end position="97"/>
    </location>
</feature>
<comment type="caution">
    <text evidence="2">The sequence shown here is derived from an EMBL/GenBank/DDBJ whole genome shotgun (WGS) entry which is preliminary data.</text>
</comment>
<keyword evidence="1" id="KW-0812">Transmembrane</keyword>